<dbReference type="AlphaFoldDB" id="A0A8H6NZR9"/>
<feature type="compositionally biased region" description="Low complexity" evidence="1">
    <location>
        <begin position="57"/>
        <end position="67"/>
    </location>
</feature>
<dbReference type="Proteomes" id="UP000639643">
    <property type="component" value="Unassembled WGS sequence"/>
</dbReference>
<organism evidence="2 3">
    <name type="scientific">Colletotrichum musicola</name>
    <dbReference type="NCBI Taxonomy" id="2175873"/>
    <lineage>
        <taxon>Eukaryota</taxon>
        <taxon>Fungi</taxon>
        <taxon>Dikarya</taxon>
        <taxon>Ascomycota</taxon>
        <taxon>Pezizomycotina</taxon>
        <taxon>Sordariomycetes</taxon>
        <taxon>Hypocreomycetidae</taxon>
        <taxon>Glomerellales</taxon>
        <taxon>Glomerellaceae</taxon>
        <taxon>Colletotrichum</taxon>
        <taxon>Colletotrichum orchidearum species complex</taxon>
    </lineage>
</organism>
<name>A0A8H6NZR9_9PEZI</name>
<protein>
    <submittedName>
        <fullName evidence="2">Uncharacterized protein</fullName>
    </submittedName>
</protein>
<keyword evidence="3" id="KW-1185">Reference proteome</keyword>
<gene>
    <name evidence="2" type="ORF">CMUS01_00131</name>
</gene>
<sequence length="218" mass="23978">MDTKLSFDAALTVKYGTAEASRAEWVVVGSIWKSLRTRIPAHAEQLRTRTRTRPVAQQQQQQQQQQQAGYSPSPPSWQPRILLSRVGVWGHKRVRPSWHMELCCAALGFCRDDRRFPARFGFNESGGGERAEADGIHQSNSATPARLFAPPSDPPYSAQSQTERRAGWNATAHGDAQRPEMIEAAGGRGSGKESCDNVGSSRAFRVQCADFGSALPRA</sequence>
<evidence type="ECO:0000256" key="1">
    <source>
        <dbReference type="SAM" id="MobiDB-lite"/>
    </source>
</evidence>
<proteinExistence type="predicted"/>
<evidence type="ECO:0000313" key="3">
    <source>
        <dbReference type="Proteomes" id="UP000639643"/>
    </source>
</evidence>
<comment type="caution">
    <text evidence="2">The sequence shown here is derived from an EMBL/GenBank/DDBJ whole genome shotgun (WGS) entry which is preliminary data.</text>
</comment>
<feature type="region of interest" description="Disordered" evidence="1">
    <location>
        <begin position="152"/>
        <end position="178"/>
    </location>
</feature>
<reference evidence="2" key="1">
    <citation type="journal article" date="2020" name="Phytopathology">
        <title>Genome Sequence Resources of Colletotrichum truncatum, C. plurivorum, C. musicola, and C. sojae: Four Species Pathogenic to Soybean (Glycine max).</title>
        <authorList>
            <person name="Rogerio F."/>
            <person name="Boufleur T.R."/>
            <person name="Ciampi-Guillardi M."/>
            <person name="Sukno S.A."/>
            <person name="Thon M.R."/>
            <person name="Massola Junior N.S."/>
            <person name="Baroncelli R."/>
        </authorList>
    </citation>
    <scope>NUCLEOTIDE SEQUENCE</scope>
    <source>
        <strain evidence="2">LFN0074</strain>
    </source>
</reference>
<dbReference type="EMBL" id="WIGM01000002">
    <property type="protein sequence ID" value="KAF6845360.1"/>
    <property type="molecule type" value="Genomic_DNA"/>
</dbReference>
<feature type="region of interest" description="Disordered" evidence="1">
    <location>
        <begin position="47"/>
        <end position="78"/>
    </location>
</feature>
<accession>A0A8H6NZR9</accession>
<evidence type="ECO:0000313" key="2">
    <source>
        <dbReference type="EMBL" id="KAF6845360.1"/>
    </source>
</evidence>